<name>A0A4C1SN67_EUMVA</name>
<feature type="region of interest" description="Disordered" evidence="1">
    <location>
        <begin position="228"/>
        <end position="267"/>
    </location>
</feature>
<comment type="caution">
    <text evidence="2">The sequence shown here is derived from an EMBL/GenBank/DDBJ whole genome shotgun (WGS) entry which is preliminary data.</text>
</comment>
<feature type="compositionally biased region" description="Low complexity" evidence="1">
    <location>
        <begin position="238"/>
        <end position="253"/>
    </location>
</feature>
<evidence type="ECO:0000313" key="3">
    <source>
        <dbReference type="Proteomes" id="UP000299102"/>
    </source>
</evidence>
<dbReference type="Proteomes" id="UP000299102">
    <property type="component" value="Unassembled WGS sequence"/>
</dbReference>
<dbReference type="OrthoDB" id="2161974at2759"/>
<accession>A0A4C1SN67</accession>
<feature type="region of interest" description="Disordered" evidence="1">
    <location>
        <begin position="180"/>
        <end position="208"/>
    </location>
</feature>
<keyword evidence="3" id="KW-1185">Reference proteome</keyword>
<dbReference type="EMBL" id="BGZK01003668">
    <property type="protein sequence ID" value="GBP03542.1"/>
    <property type="molecule type" value="Genomic_DNA"/>
</dbReference>
<proteinExistence type="predicted"/>
<evidence type="ECO:0000256" key="1">
    <source>
        <dbReference type="SAM" id="MobiDB-lite"/>
    </source>
</evidence>
<gene>
    <name evidence="2" type="primary">sick</name>
    <name evidence="2" type="ORF">EVAR_72496_1</name>
</gene>
<evidence type="ECO:0000313" key="2">
    <source>
        <dbReference type="EMBL" id="GBP03542.1"/>
    </source>
</evidence>
<reference evidence="2 3" key="1">
    <citation type="journal article" date="2019" name="Commun. Biol.">
        <title>The bagworm genome reveals a unique fibroin gene that provides high tensile strength.</title>
        <authorList>
            <person name="Kono N."/>
            <person name="Nakamura H."/>
            <person name="Ohtoshi R."/>
            <person name="Tomita M."/>
            <person name="Numata K."/>
            <person name="Arakawa K."/>
        </authorList>
    </citation>
    <scope>NUCLEOTIDE SEQUENCE [LARGE SCALE GENOMIC DNA]</scope>
</reference>
<dbReference type="AlphaFoldDB" id="A0A4C1SN67"/>
<protein>
    <submittedName>
        <fullName evidence="2">Protein sickie</fullName>
    </submittedName>
</protein>
<sequence>MLDGSLSDTQTYAEVKPEYSSYAMWLKHSNTAGSRLSEGDSLENMQIGSPSMSRHNHKMLQHRAAAAAVVAAANAAAANSNALAGQESPYVQSPRLNRSNSIRCASFTKSFVPSHWRDQSSQSNNKSVRAFKLLTINVNMKGPDIELEPYYCLPVGAQHNGVLSAQMAAAAANAQANNQQNNSIAWSQPTSPTPMTRGFSGPMSPTHANTLAGMQVVAQASTATHRLTYPKKNDEVHGSTASLLSGGSSLYGTSEEKTGPGNKTIKT</sequence>
<feature type="compositionally biased region" description="Polar residues" evidence="1">
    <location>
        <begin position="183"/>
        <end position="194"/>
    </location>
</feature>
<organism evidence="2 3">
    <name type="scientific">Eumeta variegata</name>
    <name type="common">Bagworm moth</name>
    <name type="synonym">Eumeta japonica</name>
    <dbReference type="NCBI Taxonomy" id="151549"/>
    <lineage>
        <taxon>Eukaryota</taxon>
        <taxon>Metazoa</taxon>
        <taxon>Ecdysozoa</taxon>
        <taxon>Arthropoda</taxon>
        <taxon>Hexapoda</taxon>
        <taxon>Insecta</taxon>
        <taxon>Pterygota</taxon>
        <taxon>Neoptera</taxon>
        <taxon>Endopterygota</taxon>
        <taxon>Lepidoptera</taxon>
        <taxon>Glossata</taxon>
        <taxon>Ditrysia</taxon>
        <taxon>Tineoidea</taxon>
        <taxon>Psychidae</taxon>
        <taxon>Oiketicinae</taxon>
        <taxon>Eumeta</taxon>
    </lineage>
</organism>